<dbReference type="NCBIfam" id="TIGR00121">
    <property type="entry name" value="birA_ligase"/>
    <property type="match status" value="1"/>
</dbReference>
<evidence type="ECO:0000256" key="1">
    <source>
        <dbReference type="ARBA" id="ARBA00022598"/>
    </source>
</evidence>
<keyword evidence="1 7" id="KW-0436">Ligase</keyword>
<dbReference type="Proteomes" id="UP000270616">
    <property type="component" value="Unassembled WGS sequence"/>
</dbReference>
<dbReference type="InterPro" id="IPR045864">
    <property type="entry name" value="aa-tRNA-synth_II/BPL/LPL"/>
</dbReference>
<gene>
    <name evidence="7" type="ORF">EDL96_07260</name>
</gene>
<dbReference type="PROSITE" id="PS51733">
    <property type="entry name" value="BPL_LPL_CATALYTIC"/>
    <property type="match status" value="1"/>
</dbReference>
<dbReference type="InterPro" id="IPR004408">
    <property type="entry name" value="Biotin_CoA_COase_ligase"/>
</dbReference>
<dbReference type="InterPro" id="IPR008988">
    <property type="entry name" value="Transcriptional_repressor_C"/>
</dbReference>
<dbReference type="GO" id="GO:0004077">
    <property type="term" value="F:biotin--[biotin carboxyl-carrier protein] ligase activity"/>
    <property type="evidence" value="ECO:0007669"/>
    <property type="project" value="UniProtKB-EC"/>
</dbReference>
<dbReference type="EC" id="6.3.4.15" evidence="5"/>
<name>A0A3N3ZXG7_9MICC</name>
<dbReference type="InterPro" id="IPR004143">
    <property type="entry name" value="BPL_LPL_catalytic"/>
</dbReference>
<dbReference type="GO" id="GO:0005524">
    <property type="term" value="F:ATP binding"/>
    <property type="evidence" value="ECO:0007669"/>
    <property type="project" value="UniProtKB-KW"/>
</dbReference>
<dbReference type="GO" id="GO:0005737">
    <property type="term" value="C:cytoplasm"/>
    <property type="evidence" value="ECO:0007669"/>
    <property type="project" value="TreeGrafter"/>
</dbReference>
<organism evidence="7 8">
    <name type="scientific">Kocuria soli</name>
    <dbReference type="NCBI Taxonomy" id="2485125"/>
    <lineage>
        <taxon>Bacteria</taxon>
        <taxon>Bacillati</taxon>
        <taxon>Actinomycetota</taxon>
        <taxon>Actinomycetes</taxon>
        <taxon>Micrococcales</taxon>
        <taxon>Micrococcaceae</taxon>
        <taxon>Kocuria</taxon>
    </lineage>
</organism>
<keyword evidence="2" id="KW-0547">Nucleotide-binding</keyword>
<protein>
    <recommendedName>
        <fullName evidence="5">biotin--[biotin carboxyl-carrier protein] ligase</fullName>
        <ecNumber evidence="5">6.3.4.15</ecNumber>
    </recommendedName>
</protein>
<reference evidence="7 8" key="1">
    <citation type="submission" date="2018-10" db="EMBL/GenBank/DDBJ databases">
        <title>Kocuria sp. M5W7-7, whole genome shotgun sequence.</title>
        <authorList>
            <person name="Tuo L."/>
        </authorList>
    </citation>
    <scope>NUCLEOTIDE SEQUENCE [LARGE SCALE GENOMIC DNA]</scope>
    <source>
        <strain evidence="7 8">M5W7-7</strain>
    </source>
</reference>
<evidence type="ECO:0000256" key="4">
    <source>
        <dbReference type="ARBA" id="ARBA00023267"/>
    </source>
</evidence>
<evidence type="ECO:0000313" key="8">
    <source>
        <dbReference type="Proteomes" id="UP000270616"/>
    </source>
</evidence>
<dbReference type="PANTHER" id="PTHR12835:SF5">
    <property type="entry name" value="BIOTIN--PROTEIN LIGASE"/>
    <property type="match status" value="1"/>
</dbReference>
<dbReference type="OrthoDB" id="9807064at2"/>
<dbReference type="SUPFAM" id="SSF50037">
    <property type="entry name" value="C-terminal domain of transcriptional repressors"/>
    <property type="match status" value="1"/>
</dbReference>
<evidence type="ECO:0000313" key="7">
    <source>
        <dbReference type="EMBL" id="ROZ63327.1"/>
    </source>
</evidence>
<proteinExistence type="predicted"/>
<feature type="domain" description="BPL/LPL catalytic" evidence="6">
    <location>
        <begin position="36"/>
        <end position="220"/>
    </location>
</feature>
<dbReference type="SUPFAM" id="SSF55681">
    <property type="entry name" value="Class II aaRS and biotin synthetases"/>
    <property type="match status" value="1"/>
</dbReference>
<dbReference type="RefSeq" id="WP_123825126.1">
    <property type="nucleotide sequence ID" value="NZ_RKMF01000007.1"/>
</dbReference>
<dbReference type="InterPro" id="IPR003142">
    <property type="entry name" value="BPL_C"/>
</dbReference>
<dbReference type="AlphaFoldDB" id="A0A3N3ZXG7"/>
<dbReference type="EMBL" id="RKMF01000007">
    <property type="protein sequence ID" value="ROZ63327.1"/>
    <property type="molecule type" value="Genomic_DNA"/>
</dbReference>
<dbReference type="CDD" id="cd16442">
    <property type="entry name" value="BPL"/>
    <property type="match status" value="1"/>
</dbReference>
<dbReference type="PANTHER" id="PTHR12835">
    <property type="entry name" value="BIOTIN PROTEIN LIGASE"/>
    <property type="match status" value="1"/>
</dbReference>
<sequence length="295" mass="31382">MKSESMVDTLPAVNGAHSPMQPLTGDTALISRLQALLGAPVEIVAELGSTNDELVRRALADSQALALPDMSLLVTDYQNAGKGRLDRTWEVRPGEALTFSLLLRPVAVPPETYGWFTMLMSCAVTQALRDHGLAAQTKWPNDVLVGTRKITGILAALVVTPGAAPAVVVGTGLNVSTTHLPVETATSVQREGCNLGRADLLVDVLEKFLPLYRRFCADPTELTVPDGRLRTVVESQLGTLGQRVRAELPGAQAPLTGRAVGLDDHGALLIRPEGGRVRAVSAGDVVHLRPTEERS</sequence>
<keyword evidence="4" id="KW-0092">Biotin</keyword>
<accession>A0A3N3ZXG7</accession>
<evidence type="ECO:0000256" key="3">
    <source>
        <dbReference type="ARBA" id="ARBA00022840"/>
    </source>
</evidence>
<keyword evidence="8" id="KW-1185">Reference proteome</keyword>
<dbReference type="Pfam" id="PF02237">
    <property type="entry name" value="BPL_C"/>
    <property type="match status" value="1"/>
</dbReference>
<dbReference type="Pfam" id="PF03099">
    <property type="entry name" value="BPL_LplA_LipB"/>
    <property type="match status" value="1"/>
</dbReference>
<dbReference type="Gene3D" id="2.30.30.100">
    <property type="match status" value="1"/>
</dbReference>
<keyword evidence="3" id="KW-0067">ATP-binding</keyword>
<dbReference type="Gene3D" id="3.30.930.10">
    <property type="entry name" value="Bira Bifunctional Protein, Domain 2"/>
    <property type="match status" value="1"/>
</dbReference>
<evidence type="ECO:0000259" key="6">
    <source>
        <dbReference type="PROSITE" id="PS51733"/>
    </source>
</evidence>
<comment type="caution">
    <text evidence="7">The sequence shown here is derived from an EMBL/GenBank/DDBJ whole genome shotgun (WGS) entry which is preliminary data.</text>
</comment>
<evidence type="ECO:0000256" key="2">
    <source>
        <dbReference type="ARBA" id="ARBA00022741"/>
    </source>
</evidence>
<evidence type="ECO:0000256" key="5">
    <source>
        <dbReference type="ARBA" id="ARBA00024227"/>
    </source>
</evidence>